<evidence type="ECO:0000313" key="3">
    <source>
        <dbReference type="EMBL" id="CAF5158895.1"/>
    </source>
</evidence>
<proteinExistence type="predicted"/>
<organism evidence="3 4">
    <name type="scientific">Rotaria magnacalcarata</name>
    <dbReference type="NCBI Taxonomy" id="392030"/>
    <lineage>
        <taxon>Eukaryota</taxon>
        <taxon>Metazoa</taxon>
        <taxon>Spiralia</taxon>
        <taxon>Gnathifera</taxon>
        <taxon>Rotifera</taxon>
        <taxon>Eurotatoria</taxon>
        <taxon>Bdelloidea</taxon>
        <taxon>Philodinida</taxon>
        <taxon>Philodinidae</taxon>
        <taxon>Rotaria</taxon>
    </lineage>
</organism>
<name>A0A8S3GHB3_9BILA</name>
<evidence type="ECO:0000313" key="4">
    <source>
        <dbReference type="Proteomes" id="UP000676336"/>
    </source>
</evidence>
<accession>A0A8S3GHB3</accession>
<dbReference type="EMBL" id="CAJOBJ010295912">
    <property type="protein sequence ID" value="CAF5157890.1"/>
    <property type="molecule type" value="Genomic_DNA"/>
</dbReference>
<dbReference type="AlphaFoldDB" id="A0A8S3GHB3"/>
<dbReference type="EMBL" id="CAJOBH010226103">
    <property type="protein sequence ID" value="CAF5051035.1"/>
    <property type="molecule type" value="Genomic_DNA"/>
</dbReference>
<protein>
    <submittedName>
        <fullName evidence="3">Uncharacterized protein</fullName>
    </submittedName>
</protein>
<dbReference type="Proteomes" id="UP000676336">
    <property type="component" value="Unassembled WGS sequence"/>
</dbReference>
<comment type="caution">
    <text evidence="3">The sequence shown here is derived from an EMBL/GenBank/DDBJ whole genome shotgun (WGS) entry which is preliminary data.</text>
</comment>
<gene>
    <name evidence="1" type="ORF">BYL167_LOCUS58077</name>
    <name evidence="2" type="ORF">GIL414_LOCUS65530</name>
    <name evidence="3" type="ORF">SMN809_LOCUS64407</name>
</gene>
<reference evidence="3" key="1">
    <citation type="submission" date="2021-02" db="EMBL/GenBank/DDBJ databases">
        <authorList>
            <person name="Nowell W R."/>
        </authorList>
    </citation>
    <scope>NUCLEOTIDE SEQUENCE</scope>
</reference>
<evidence type="ECO:0000313" key="2">
    <source>
        <dbReference type="EMBL" id="CAF5157890.1"/>
    </source>
</evidence>
<dbReference type="Proteomes" id="UP000681720">
    <property type="component" value="Unassembled WGS sequence"/>
</dbReference>
<dbReference type="Proteomes" id="UP000681967">
    <property type="component" value="Unassembled WGS sequence"/>
</dbReference>
<evidence type="ECO:0000313" key="1">
    <source>
        <dbReference type="EMBL" id="CAF5051035.1"/>
    </source>
</evidence>
<dbReference type="EMBL" id="CAJOBI010290819">
    <property type="protein sequence ID" value="CAF5158895.1"/>
    <property type="molecule type" value="Genomic_DNA"/>
</dbReference>
<sequence length="76" mass="9014">MSTEEQLSSSYHILTPLENAFYTNINNQDQPQIINRIMSIIHDRLDDAQQYKDAFYRNPMQPILFDILREVKQKNG</sequence>